<dbReference type="OrthoDB" id="3535423at2759"/>
<name>V9DF24_9EURO</name>
<proteinExistence type="predicted"/>
<dbReference type="AlphaFoldDB" id="V9DF24"/>
<accession>V9DF24</accession>
<evidence type="ECO:0000313" key="2">
    <source>
        <dbReference type="Proteomes" id="UP000030678"/>
    </source>
</evidence>
<dbReference type="RefSeq" id="XP_008724829.1">
    <property type="nucleotide sequence ID" value="XM_008726607.1"/>
</dbReference>
<dbReference type="HOGENOM" id="CLU_071330_0_0_1"/>
<reference evidence="1 2" key="1">
    <citation type="submission" date="2013-03" db="EMBL/GenBank/DDBJ databases">
        <title>The Genome Sequence of Cladophialophora carrionii CBS 160.54.</title>
        <authorList>
            <consortium name="The Broad Institute Genomics Platform"/>
            <person name="Cuomo C."/>
            <person name="de Hoog S."/>
            <person name="Gorbushina A."/>
            <person name="Walker B."/>
            <person name="Young S.K."/>
            <person name="Zeng Q."/>
            <person name="Gargeya S."/>
            <person name="Fitzgerald M."/>
            <person name="Haas B."/>
            <person name="Abouelleil A."/>
            <person name="Allen A.W."/>
            <person name="Alvarado L."/>
            <person name="Arachchi H.M."/>
            <person name="Berlin A.M."/>
            <person name="Chapman S.B."/>
            <person name="Gainer-Dewar J."/>
            <person name="Goldberg J."/>
            <person name="Griggs A."/>
            <person name="Gujja S."/>
            <person name="Hansen M."/>
            <person name="Howarth C."/>
            <person name="Imamovic A."/>
            <person name="Ireland A."/>
            <person name="Larimer J."/>
            <person name="McCowan C."/>
            <person name="Murphy C."/>
            <person name="Pearson M."/>
            <person name="Poon T.W."/>
            <person name="Priest M."/>
            <person name="Roberts A."/>
            <person name="Saif S."/>
            <person name="Shea T."/>
            <person name="Sisk P."/>
            <person name="Sykes S."/>
            <person name="Wortman J."/>
            <person name="Nusbaum C."/>
            <person name="Birren B."/>
        </authorList>
    </citation>
    <scope>NUCLEOTIDE SEQUENCE [LARGE SCALE GENOMIC DNA]</scope>
    <source>
        <strain evidence="1 2">CBS 160.54</strain>
    </source>
</reference>
<dbReference type="Gene3D" id="3.40.50.720">
    <property type="entry name" value="NAD(P)-binding Rossmann-like Domain"/>
    <property type="match status" value="1"/>
</dbReference>
<dbReference type="GeneID" id="19980750"/>
<dbReference type="VEuPathDB" id="FungiDB:G647_02257"/>
<protein>
    <submittedName>
        <fullName evidence="1">Uncharacterized protein</fullName>
    </submittedName>
</protein>
<dbReference type="PANTHER" id="PTHR14097">
    <property type="entry name" value="OXIDOREDUCTASE HTATIP2"/>
    <property type="match status" value="1"/>
</dbReference>
<gene>
    <name evidence="1" type="ORF">G647_02257</name>
</gene>
<dbReference type="InterPro" id="IPR036291">
    <property type="entry name" value="NAD(P)-bd_dom_sf"/>
</dbReference>
<organism evidence="1 2">
    <name type="scientific">Cladophialophora carrionii CBS 160.54</name>
    <dbReference type="NCBI Taxonomy" id="1279043"/>
    <lineage>
        <taxon>Eukaryota</taxon>
        <taxon>Fungi</taxon>
        <taxon>Dikarya</taxon>
        <taxon>Ascomycota</taxon>
        <taxon>Pezizomycotina</taxon>
        <taxon>Eurotiomycetes</taxon>
        <taxon>Chaetothyriomycetidae</taxon>
        <taxon>Chaetothyriales</taxon>
        <taxon>Herpotrichiellaceae</taxon>
        <taxon>Cladophialophora</taxon>
    </lineage>
</organism>
<dbReference type="Proteomes" id="UP000030678">
    <property type="component" value="Unassembled WGS sequence"/>
</dbReference>
<dbReference type="EMBL" id="KB822703">
    <property type="protein sequence ID" value="ETI25484.1"/>
    <property type="molecule type" value="Genomic_DNA"/>
</dbReference>
<evidence type="ECO:0000313" key="1">
    <source>
        <dbReference type="EMBL" id="ETI25484.1"/>
    </source>
</evidence>
<dbReference type="SUPFAM" id="SSF51735">
    <property type="entry name" value="NAD(P)-binding Rossmann-fold domains"/>
    <property type="match status" value="1"/>
</dbReference>
<sequence>MKLLIVGGTGFVATELIRQSLASREITSVVALARRPVEVPQNLGVEVDTSKLKSVVIEDFTKYSEDVKAQLDGADACIWTLAVTPNKSKSLPWEEVVKVCHDYTMTGLQAIVEARGSAKSTPLRFLYMSGDSAERDQTKTPRLMAQYCLLRGETENQVLAFAASHPGQVEVTVAKPGLILEPGNVLHWLMSWLLWVVVSVPSITVVEIAAAMLDQVINGFEKDPLMNEDLVRIGQKALSETKTSS</sequence>
<dbReference type="PANTHER" id="PTHR14097:SF9">
    <property type="entry name" value="EPIMERASE, PUTATIVE (AFU_ORTHOLOGUE AFUA_8G07320)-RELATED"/>
    <property type="match status" value="1"/>
</dbReference>